<sequence length="88" mass="9974">MVVRELNDGDIKSWGDFINESVLKSTFVEDFKFKLCFKLGVETNGKLISAVEVKGGEDEVKLYSLPQYKEVDFEGILISAAKYYNSCH</sequence>
<dbReference type="GeneID" id="44997934"/>
<dbReference type="HOGENOM" id="CLU_2463534_0_0_9"/>
<protein>
    <submittedName>
        <fullName evidence="1">Uncharacterized protein</fullName>
    </submittedName>
</protein>
<dbReference type="RefSeq" id="WP_010964737.1">
    <property type="nucleotide sequence ID" value="NC_003030.1"/>
</dbReference>
<dbReference type="OrthoDB" id="9891361at2"/>
<accession>Q97J58</accession>
<name>Q97J58_CLOAB</name>
<evidence type="ECO:0000313" key="2">
    <source>
        <dbReference type="Proteomes" id="UP000000814"/>
    </source>
</evidence>
<organism evidence="1 2">
    <name type="scientific">Clostridium acetobutylicum (strain ATCC 824 / DSM 792 / JCM 1419 / IAM 19013 / LMG 5710 / NBRC 13948 / NRRL B-527 / VKM B-1787 / 2291 / W)</name>
    <dbReference type="NCBI Taxonomy" id="272562"/>
    <lineage>
        <taxon>Bacteria</taxon>
        <taxon>Bacillati</taxon>
        <taxon>Bacillota</taxon>
        <taxon>Clostridia</taxon>
        <taxon>Eubacteriales</taxon>
        <taxon>Clostridiaceae</taxon>
        <taxon>Clostridium</taxon>
    </lineage>
</organism>
<evidence type="ECO:0000313" key="1">
    <source>
        <dbReference type="EMBL" id="AAK79396.1"/>
    </source>
</evidence>
<gene>
    <name evidence="1" type="ordered locus">CA_C1428</name>
</gene>
<proteinExistence type="predicted"/>
<dbReference type="KEGG" id="cac:CA_C1428"/>
<dbReference type="STRING" id="272562.CA_C1428"/>
<dbReference type="Proteomes" id="UP000000814">
    <property type="component" value="Chromosome"/>
</dbReference>
<dbReference type="PIR" id="A97076">
    <property type="entry name" value="A97076"/>
</dbReference>
<reference evidence="1 2" key="1">
    <citation type="journal article" date="2001" name="J. Bacteriol.">
        <title>Genome sequence and comparative analysis of the solvent-producing bacterium Clostridium acetobutylicum.</title>
        <authorList>
            <person name="Nolling J."/>
            <person name="Breton G."/>
            <person name="Omelchenko M.V."/>
            <person name="Makarova K.S."/>
            <person name="Zeng Q."/>
            <person name="Gibson R."/>
            <person name="Lee H.M."/>
            <person name="Dubois J."/>
            <person name="Qiu D."/>
            <person name="Hitti J."/>
            <person name="Wolf Y.I."/>
            <person name="Tatusov R.L."/>
            <person name="Sabathe F."/>
            <person name="Doucette-Stamm L."/>
            <person name="Soucaille P."/>
            <person name="Daly M.J."/>
            <person name="Bennett G.N."/>
            <person name="Koonin E.V."/>
            <person name="Smith D.R."/>
        </authorList>
    </citation>
    <scope>NUCLEOTIDE SEQUENCE [LARGE SCALE GENOMIC DNA]</scope>
    <source>
        <strain evidence="2">ATCC 824 / DSM 792 / JCM 1419 / LMG 5710 / VKM B-1787</strain>
    </source>
</reference>
<dbReference type="PATRIC" id="fig|272562.8.peg.1633"/>
<keyword evidence="2" id="KW-1185">Reference proteome</keyword>
<dbReference type="AlphaFoldDB" id="Q97J58"/>
<dbReference type="EMBL" id="AE001437">
    <property type="protein sequence ID" value="AAK79396.1"/>
    <property type="molecule type" value="Genomic_DNA"/>
</dbReference>